<feature type="compositionally biased region" description="Basic and acidic residues" evidence="1">
    <location>
        <begin position="173"/>
        <end position="186"/>
    </location>
</feature>
<feature type="compositionally biased region" description="Basic and acidic residues" evidence="1">
    <location>
        <begin position="814"/>
        <end position="829"/>
    </location>
</feature>
<gene>
    <name evidence="2" type="ORF">AURDEDRAFT_177728</name>
</gene>
<evidence type="ECO:0000313" key="2">
    <source>
        <dbReference type="EMBL" id="EJD33188.1"/>
    </source>
</evidence>
<feature type="compositionally biased region" description="Basic and acidic residues" evidence="1">
    <location>
        <begin position="130"/>
        <end position="152"/>
    </location>
</feature>
<evidence type="ECO:0000313" key="3">
    <source>
        <dbReference type="Proteomes" id="UP000006514"/>
    </source>
</evidence>
<organism evidence="2 3">
    <name type="scientific">Auricularia subglabra (strain TFB-10046 / SS5)</name>
    <name type="common">White-rot fungus</name>
    <name type="synonym">Auricularia delicata (strain TFB10046)</name>
    <dbReference type="NCBI Taxonomy" id="717982"/>
    <lineage>
        <taxon>Eukaryota</taxon>
        <taxon>Fungi</taxon>
        <taxon>Dikarya</taxon>
        <taxon>Basidiomycota</taxon>
        <taxon>Agaricomycotina</taxon>
        <taxon>Agaricomycetes</taxon>
        <taxon>Auriculariales</taxon>
        <taxon>Auriculariaceae</taxon>
        <taxon>Auricularia</taxon>
    </lineage>
</organism>
<reference evidence="3" key="1">
    <citation type="journal article" date="2012" name="Science">
        <title>The Paleozoic origin of enzymatic lignin decomposition reconstructed from 31 fungal genomes.</title>
        <authorList>
            <person name="Floudas D."/>
            <person name="Binder M."/>
            <person name="Riley R."/>
            <person name="Barry K."/>
            <person name="Blanchette R.A."/>
            <person name="Henrissat B."/>
            <person name="Martinez A.T."/>
            <person name="Otillar R."/>
            <person name="Spatafora J.W."/>
            <person name="Yadav J.S."/>
            <person name="Aerts A."/>
            <person name="Benoit I."/>
            <person name="Boyd A."/>
            <person name="Carlson A."/>
            <person name="Copeland A."/>
            <person name="Coutinho P.M."/>
            <person name="de Vries R.P."/>
            <person name="Ferreira P."/>
            <person name="Findley K."/>
            <person name="Foster B."/>
            <person name="Gaskell J."/>
            <person name="Glotzer D."/>
            <person name="Gorecki P."/>
            <person name="Heitman J."/>
            <person name="Hesse C."/>
            <person name="Hori C."/>
            <person name="Igarashi K."/>
            <person name="Jurgens J.A."/>
            <person name="Kallen N."/>
            <person name="Kersten P."/>
            <person name="Kohler A."/>
            <person name="Kuees U."/>
            <person name="Kumar T.K.A."/>
            <person name="Kuo A."/>
            <person name="LaButti K."/>
            <person name="Larrondo L.F."/>
            <person name="Lindquist E."/>
            <person name="Ling A."/>
            <person name="Lombard V."/>
            <person name="Lucas S."/>
            <person name="Lundell T."/>
            <person name="Martin R."/>
            <person name="McLaughlin D.J."/>
            <person name="Morgenstern I."/>
            <person name="Morin E."/>
            <person name="Murat C."/>
            <person name="Nagy L.G."/>
            <person name="Nolan M."/>
            <person name="Ohm R.A."/>
            <person name="Patyshakuliyeva A."/>
            <person name="Rokas A."/>
            <person name="Ruiz-Duenas F.J."/>
            <person name="Sabat G."/>
            <person name="Salamov A."/>
            <person name="Samejima M."/>
            <person name="Schmutz J."/>
            <person name="Slot J.C."/>
            <person name="St John F."/>
            <person name="Stenlid J."/>
            <person name="Sun H."/>
            <person name="Sun S."/>
            <person name="Syed K."/>
            <person name="Tsang A."/>
            <person name="Wiebenga A."/>
            <person name="Young D."/>
            <person name="Pisabarro A."/>
            <person name="Eastwood D.C."/>
            <person name="Martin F."/>
            <person name="Cullen D."/>
            <person name="Grigoriev I.V."/>
            <person name="Hibbett D.S."/>
        </authorList>
    </citation>
    <scope>NUCLEOTIDE SEQUENCE [LARGE SCALE GENOMIC DNA]</scope>
    <source>
        <strain evidence="3">TFB10046</strain>
    </source>
</reference>
<dbReference type="AlphaFoldDB" id="J0WLJ2"/>
<sequence>MPPGPPPPRARSPGYPAAYQQSRMQPAQSPRYRYEPGPGSDRGDPVWDRERGRRAEVHSSHHRPRAPSRERMGNGRPEMPSRSSTLMSQSGGGAPFASYSRHASPPLPPPVQPHQYAAYKRSPALPAMRDSPHSTHTRSPDQARRRPSDESPRNGSQYWDPRRENGAPPQLRSMERERERERERNAYRSPRQSPVEPLPQRPQQQQAPSRRYDPRLDEPQPSRNSNRMYDQPPPPPPPAQMQYMYERGERPSSPRTGEKRRRMEDSPVDAPPQRRADTNSVVSSVSSGSRRQRRSVGPPGVNGNGNGVQQTPQPKKEPLDVSPRLGDLMDKKVQQKRTEYARKVRVTKREVDAELQKPRGQGYGYTSWKPGRELSFAQRRDINQARLRGGFPTIQFASRPDGESSPLTGEDERTTVEAFLVAYKEENVEKQDWYKCPQLFNMHVKQRNKILAAEDQKRLDLYRPTMSAGRDAARPDIGRAMRANQHLRRFFRVFRDEGIIVISNVPYVPDLPPLPHSKRLRRDGRYGYHEDTIFPQMHHPGHWCMAFCPSFAGHHCDLKSDMAWYKPTFNSFHFAVEPNGRYRAQDNLKEAIRKLCERESEKYEQHLTAVLGSPQRAADDMFSSAGFICNSTMTQNEFLTHFGILQRSVLELRAWKAYEQALAVQKRLARRMGQFENWIRPADVSTINRDYRGVFVTDYDTANIYGHLQVPVWWIRGMSNKLLRLLKEKGFVEVFNARELGLPVPVLDLMPAMDGNAAGQIYDADSDDDDGHDIETQTPRSQRQDAEAARKTTGERQVSAPPRDDDDGSQDIVMHGDDGDVVMHDDPPMREQSVVPPPLREPTVPLREQSTAPPLRGPSVVPPPLREPTVVFRGKPALDARVAAPSIVVFNAETRILDSSAATTSVHSATGEGSAQFWNRHVDYEETSSYM</sequence>
<name>J0WLJ2_AURST</name>
<evidence type="ECO:0000256" key="1">
    <source>
        <dbReference type="SAM" id="MobiDB-lite"/>
    </source>
</evidence>
<dbReference type="eggNOG" id="ENOG502T0TD">
    <property type="taxonomic scope" value="Eukaryota"/>
</dbReference>
<feature type="compositionally biased region" description="Basic and acidic residues" evidence="1">
    <location>
        <begin position="41"/>
        <end position="59"/>
    </location>
</feature>
<feature type="compositionally biased region" description="Basic and acidic residues" evidence="1">
    <location>
        <begin position="782"/>
        <end position="794"/>
    </location>
</feature>
<dbReference type="EMBL" id="JH688380">
    <property type="protein sequence ID" value="EJD33188.1"/>
    <property type="molecule type" value="Genomic_DNA"/>
</dbReference>
<feature type="region of interest" description="Disordered" evidence="1">
    <location>
        <begin position="758"/>
        <end position="862"/>
    </location>
</feature>
<feature type="compositionally biased region" description="Pro residues" evidence="1">
    <location>
        <begin position="1"/>
        <end position="10"/>
    </location>
</feature>
<feature type="compositionally biased region" description="Low complexity" evidence="1">
    <location>
        <begin position="280"/>
        <end position="299"/>
    </location>
</feature>
<protein>
    <submittedName>
        <fullName evidence="2">Uncharacterized protein</fullName>
    </submittedName>
</protein>
<dbReference type="InParanoid" id="J0WLJ2"/>
<feature type="compositionally biased region" description="Basic and acidic residues" evidence="1">
    <location>
        <begin position="210"/>
        <end position="220"/>
    </location>
</feature>
<feature type="region of interest" description="Disordered" evidence="1">
    <location>
        <begin position="1"/>
        <end position="326"/>
    </location>
</feature>
<proteinExistence type="predicted"/>
<keyword evidence="3" id="KW-1185">Reference proteome</keyword>
<dbReference type="KEGG" id="adl:AURDEDRAFT_177728"/>
<accession>J0WLJ2</accession>
<dbReference type="Proteomes" id="UP000006514">
    <property type="component" value="Unassembled WGS sequence"/>
</dbReference>